<dbReference type="AlphaFoldDB" id="A0A9N9K7T6"/>
<feature type="non-terminal residue" evidence="1">
    <location>
        <position position="178"/>
    </location>
</feature>
<reference evidence="1" key="1">
    <citation type="submission" date="2021-06" db="EMBL/GenBank/DDBJ databases">
        <authorList>
            <person name="Kallberg Y."/>
            <person name="Tangrot J."/>
            <person name="Rosling A."/>
        </authorList>
    </citation>
    <scope>NUCLEOTIDE SEQUENCE</scope>
    <source>
        <strain evidence="1">FL966</strain>
    </source>
</reference>
<dbReference type="Proteomes" id="UP000789759">
    <property type="component" value="Unassembled WGS sequence"/>
</dbReference>
<accession>A0A9N9K7T6</accession>
<organism evidence="1 2">
    <name type="scientific">Cetraspora pellucida</name>
    <dbReference type="NCBI Taxonomy" id="1433469"/>
    <lineage>
        <taxon>Eukaryota</taxon>
        <taxon>Fungi</taxon>
        <taxon>Fungi incertae sedis</taxon>
        <taxon>Mucoromycota</taxon>
        <taxon>Glomeromycotina</taxon>
        <taxon>Glomeromycetes</taxon>
        <taxon>Diversisporales</taxon>
        <taxon>Gigasporaceae</taxon>
        <taxon>Cetraspora</taxon>
    </lineage>
</organism>
<keyword evidence="2" id="KW-1185">Reference proteome</keyword>
<evidence type="ECO:0000313" key="2">
    <source>
        <dbReference type="Proteomes" id="UP000789759"/>
    </source>
</evidence>
<dbReference type="EMBL" id="CAJVQA010042540">
    <property type="protein sequence ID" value="CAG8814933.1"/>
    <property type="molecule type" value="Genomic_DNA"/>
</dbReference>
<name>A0A9N9K7T6_9GLOM</name>
<evidence type="ECO:0000313" key="1">
    <source>
        <dbReference type="EMBL" id="CAG8814933.1"/>
    </source>
</evidence>
<protein>
    <submittedName>
        <fullName evidence="1">7564_t:CDS:1</fullName>
    </submittedName>
</protein>
<sequence length="178" mass="20357">SFDKIENVVLDVLADNLRYEKQVVLNRKAEEAAVTELLSVHEELSDNSESSLEEEKRVNIDVIDLINISSISLASPYESFHRFLSFNYIEQYVINSINRHGKDVSNWLELCENKEIEKNKQFASEYDIAVVDSVQLIAASLKDRKPQCIIATSSTTTQDDEVEHIVKKHNNLSLVKFI</sequence>
<comment type="caution">
    <text evidence="1">The sequence shown here is derived from an EMBL/GenBank/DDBJ whole genome shotgun (WGS) entry which is preliminary data.</text>
</comment>
<gene>
    <name evidence="1" type="ORF">CPELLU_LOCUS19076</name>
</gene>
<proteinExistence type="predicted"/>